<sequence length="406" mass="45410">MWLYRGAQSAIFYYVTCTPCATTAELRRRKKEAVRHQREKAKHASVICDQPRVFPQPTPFSTNEGWKGEIELGPGPPARKGHRPVTNRTESRQTDPCLSSFSVTSNSTLGDDLPQRKEKGGIIPPLGERWNWMRYQREDEPLWGEELKGSSVGISGRGRASTSNSGKYYHAKVPPVNDLHPPIVSGPTSRAETRWMLQPPPPAKVMAGKARCDSSARVSRDGSPRRSVNGRTSYGQSEDQNEEASWPGNSQVSEIFPRSRSSNKPSPSHLSVQAAEETHLTEPRDSSLRAVRRPPLATVASCPRSNSPSCRMHNDSRLNVLQSDTSRSTSSSNLSSISLLDCPETPYSRPGSKATDDSAFSNITTTLHHKHQDVQTLHLEINEQKLRRKGEKQLEHVRPWRWSFDM</sequence>
<gene>
    <name evidence="2" type="ORF">Egran_03728</name>
</gene>
<feature type="compositionally biased region" description="Polar residues" evidence="1">
    <location>
        <begin position="94"/>
        <end position="109"/>
    </location>
</feature>
<accession>A0A232LWF1</accession>
<feature type="compositionally biased region" description="Basic and acidic residues" evidence="1">
    <location>
        <begin position="210"/>
        <end position="224"/>
    </location>
</feature>
<feature type="compositionally biased region" description="Polar residues" evidence="1">
    <location>
        <begin position="229"/>
        <end position="238"/>
    </location>
</feature>
<dbReference type="EMBL" id="NPHW01004062">
    <property type="protein sequence ID" value="OXV08511.1"/>
    <property type="molecule type" value="Genomic_DNA"/>
</dbReference>
<evidence type="ECO:0000256" key="1">
    <source>
        <dbReference type="SAM" id="MobiDB-lite"/>
    </source>
</evidence>
<reference evidence="2 3" key="1">
    <citation type="journal article" date="2015" name="Environ. Microbiol.">
        <title>Metagenome sequence of Elaphomyces granulatus from sporocarp tissue reveals Ascomycota ectomycorrhizal fingerprints of genome expansion and a Proteobacteria-rich microbiome.</title>
        <authorList>
            <person name="Quandt C.A."/>
            <person name="Kohler A."/>
            <person name="Hesse C.N."/>
            <person name="Sharpton T.J."/>
            <person name="Martin F."/>
            <person name="Spatafora J.W."/>
        </authorList>
    </citation>
    <scope>NUCLEOTIDE SEQUENCE [LARGE SCALE GENOMIC DNA]</scope>
    <source>
        <strain evidence="2 3">OSC145934</strain>
    </source>
</reference>
<protein>
    <submittedName>
        <fullName evidence="2">Uncharacterized protein</fullName>
    </submittedName>
</protein>
<keyword evidence="3" id="KW-1185">Reference proteome</keyword>
<organism evidence="2 3">
    <name type="scientific">Elaphomyces granulatus</name>
    <dbReference type="NCBI Taxonomy" id="519963"/>
    <lineage>
        <taxon>Eukaryota</taxon>
        <taxon>Fungi</taxon>
        <taxon>Dikarya</taxon>
        <taxon>Ascomycota</taxon>
        <taxon>Pezizomycotina</taxon>
        <taxon>Eurotiomycetes</taxon>
        <taxon>Eurotiomycetidae</taxon>
        <taxon>Eurotiales</taxon>
        <taxon>Elaphomycetaceae</taxon>
        <taxon>Elaphomyces</taxon>
    </lineage>
</organism>
<dbReference type="OrthoDB" id="506431at2759"/>
<feature type="compositionally biased region" description="Basic and acidic residues" evidence="1">
    <location>
        <begin position="276"/>
        <end position="287"/>
    </location>
</feature>
<dbReference type="AlphaFoldDB" id="A0A232LWF1"/>
<name>A0A232LWF1_9EURO</name>
<evidence type="ECO:0000313" key="3">
    <source>
        <dbReference type="Proteomes" id="UP000243515"/>
    </source>
</evidence>
<feature type="region of interest" description="Disordered" evidence="1">
    <location>
        <begin position="151"/>
        <end position="358"/>
    </location>
</feature>
<proteinExistence type="predicted"/>
<feature type="compositionally biased region" description="Low complexity" evidence="1">
    <location>
        <begin position="258"/>
        <end position="271"/>
    </location>
</feature>
<evidence type="ECO:0000313" key="2">
    <source>
        <dbReference type="EMBL" id="OXV08511.1"/>
    </source>
</evidence>
<feature type="region of interest" description="Disordered" evidence="1">
    <location>
        <begin position="51"/>
        <end position="122"/>
    </location>
</feature>
<dbReference type="Proteomes" id="UP000243515">
    <property type="component" value="Unassembled WGS sequence"/>
</dbReference>
<comment type="caution">
    <text evidence="2">The sequence shown here is derived from an EMBL/GenBank/DDBJ whole genome shotgun (WGS) entry which is preliminary data.</text>
</comment>
<feature type="compositionally biased region" description="Low complexity" evidence="1">
    <location>
        <begin position="321"/>
        <end position="340"/>
    </location>
</feature>